<protein>
    <submittedName>
        <fullName evidence="1">Uncharacterized protein</fullName>
    </submittedName>
</protein>
<organism evidence="1 2">
    <name type="scientific">Vespula squamosa</name>
    <name type="common">Southern yellow jacket</name>
    <name type="synonym">Wasp</name>
    <dbReference type="NCBI Taxonomy" id="30214"/>
    <lineage>
        <taxon>Eukaryota</taxon>
        <taxon>Metazoa</taxon>
        <taxon>Ecdysozoa</taxon>
        <taxon>Arthropoda</taxon>
        <taxon>Hexapoda</taxon>
        <taxon>Insecta</taxon>
        <taxon>Pterygota</taxon>
        <taxon>Neoptera</taxon>
        <taxon>Endopterygota</taxon>
        <taxon>Hymenoptera</taxon>
        <taxon>Apocrita</taxon>
        <taxon>Aculeata</taxon>
        <taxon>Vespoidea</taxon>
        <taxon>Vespidae</taxon>
        <taxon>Vespinae</taxon>
        <taxon>Vespula</taxon>
    </lineage>
</organism>
<dbReference type="EMBL" id="JAUDFV010000173">
    <property type="protein sequence ID" value="KAL2711648.1"/>
    <property type="molecule type" value="Genomic_DNA"/>
</dbReference>
<proteinExistence type="predicted"/>
<reference evidence="1 2" key="1">
    <citation type="journal article" date="2024" name="Ann. Entomol. Soc. Am.">
        <title>Genomic analyses of the southern and eastern yellowjacket wasps (Hymenoptera: Vespidae) reveal evolutionary signatures of social life.</title>
        <authorList>
            <person name="Catto M.A."/>
            <person name="Caine P.B."/>
            <person name="Orr S.E."/>
            <person name="Hunt B.G."/>
            <person name="Goodisman M.A.D."/>
        </authorList>
    </citation>
    <scope>NUCLEOTIDE SEQUENCE [LARGE SCALE GENOMIC DNA]</scope>
    <source>
        <strain evidence="1">233</strain>
        <tissue evidence="1">Head and thorax</tissue>
    </source>
</reference>
<gene>
    <name evidence="1" type="ORF">V1478_018669</name>
</gene>
<evidence type="ECO:0000313" key="1">
    <source>
        <dbReference type="EMBL" id="KAL2711648.1"/>
    </source>
</evidence>
<dbReference type="AlphaFoldDB" id="A0ABD1ZTF5"/>
<comment type="caution">
    <text evidence="1">The sequence shown here is derived from an EMBL/GenBank/DDBJ whole genome shotgun (WGS) entry which is preliminary data.</text>
</comment>
<dbReference type="Proteomes" id="UP001607302">
    <property type="component" value="Unassembled WGS sequence"/>
</dbReference>
<name>A0ABD1ZTF5_VESSQ</name>
<evidence type="ECO:0000313" key="2">
    <source>
        <dbReference type="Proteomes" id="UP001607302"/>
    </source>
</evidence>
<sequence>MGVPSTSRRIISISKIKESRSMLENDLHVSSYENFGHRTNGTAFGVASHSGVGYEVSVEVEVKVVIKVVEERKVGLTMRPSQKTSTGRIGEQSEISRYATPCNNSNAHWMDGLAVLELTANQSGEKPIENGLWLLTGVRTKASLTGARLKLSLTPACSELGSWQFWHLRGSFGIAWIDIVKSTLSWLPRKDISRHGLKPLARPTSRRSRYQELMRNPVFKRTWLKPSLQENLAVGSQRAGRKNWSTEFHTESAIYN</sequence>
<keyword evidence="2" id="KW-1185">Reference proteome</keyword>
<accession>A0ABD1ZTF5</accession>